<accession>A0A2T4UC70</accession>
<dbReference type="AlphaFoldDB" id="A0A2T4UC70"/>
<dbReference type="Proteomes" id="UP000240739">
    <property type="component" value="Unassembled WGS sequence"/>
</dbReference>
<comment type="caution">
    <text evidence="1">The sequence shown here is derived from an EMBL/GenBank/DDBJ whole genome shotgun (WGS) entry which is preliminary data.</text>
</comment>
<proteinExistence type="predicted"/>
<sequence length="179" mass="19053">MRTANTLRDRFEPTHSFVLGPVRLAAWLARRRVPLVPTLLQILTRVVFGADLPAGTRWPRQLVLLHNGLGMAIHADCRFEGPIVIAPAAMLGHRLVEPDGPPTFGPGVLVGNGAAVLGPVRVGRLCAIGAKALVIDDVPDFHIASGVPATVRPMRPDQVRSLAALMGLDAPDLPEDPDA</sequence>
<dbReference type="OrthoDB" id="2643438at2"/>
<dbReference type="SUPFAM" id="SSF51161">
    <property type="entry name" value="Trimeric LpxA-like enzymes"/>
    <property type="match status" value="1"/>
</dbReference>
<keyword evidence="2" id="KW-1185">Reference proteome</keyword>
<organism evidence="1 2">
    <name type="scientific">Paraconexibacter algicola</name>
    <dbReference type="NCBI Taxonomy" id="2133960"/>
    <lineage>
        <taxon>Bacteria</taxon>
        <taxon>Bacillati</taxon>
        <taxon>Actinomycetota</taxon>
        <taxon>Thermoleophilia</taxon>
        <taxon>Solirubrobacterales</taxon>
        <taxon>Paraconexibacteraceae</taxon>
        <taxon>Paraconexibacter</taxon>
    </lineage>
</organism>
<name>A0A2T4UC70_9ACTN</name>
<dbReference type="PANTHER" id="PTHR42811">
    <property type="entry name" value="SERINE ACETYLTRANSFERASE"/>
    <property type="match status" value="1"/>
</dbReference>
<reference evidence="1 2" key="1">
    <citation type="submission" date="2018-03" db="EMBL/GenBank/DDBJ databases">
        <title>Aquarubrobacter algicola gen. nov., sp. nov., a novel actinobacterium isolated from shallow eutrophic lake during the end of cyanobacterial harmful algal blooms.</title>
        <authorList>
            <person name="Chun S.J."/>
        </authorList>
    </citation>
    <scope>NUCLEOTIDE SEQUENCE [LARGE SCALE GENOMIC DNA]</scope>
    <source>
        <strain evidence="1 2">Seoho-28</strain>
    </source>
</reference>
<keyword evidence="1" id="KW-0808">Transferase</keyword>
<evidence type="ECO:0000313" key="2">
    <source>
        <dbReference type="Proteomes" id="UP000240739"/>
    </source>
</evidence>
<dbReference type="Gene3D" id="2.160.10.10">
    <property type="entry name" value="Hexapeptide repeat proteins"/>
    <property type="match status" value="1"/>
</dbReference>
<evidence type="ECO:0000313" key="1">
    <source>
        <dbReference type="EMBL" id="PTL54810.1"/>
    </source>
</evidence>
<dbReference type="GO" id="GO:0016740">
    <property type="term" value="F:transferase activity"/>
    <property type="evidence" value="ECO:0007669"/>
    <property type="project" value="UniProtKB-KW"/>
</dbReference>
<dbReference type="InterPro" id="IPR011004">
    <property type="entry name" value="Trimer_LpxA-like_sf"/>
</dbReference>
<dbReference type="EMBL" id="PYYB01000004">
    <property type="protein sequence ID" value="PTL54810.1"/>
    <property type="molecule type" value="Genomic_DNA"/>
</dbReference>
<gene>
    <name evidence="1" type="ORF">C7Y72_19675</name>
</gene>
<protein>
    <submittedName>
        <fullName evidence="1">Serine acetyltransferase</fullName>
    </submittedName>
</protein>
<dbReference type="RefSeq" id="WP_107570910.1">
    <property type="nucleotide sequence ID" value="NZ_PYYB01000004.1"/>
</dbReference>